<evidence type="ECO:0000259" key="1">
    <source>
        <dbReference type="PROSITE" id="PS50013"/>
    </source>
</evidence>
<gene>
    <name evidence="2" type="primary">AlNc14C189G8417</name>
    <name evidence="2" type="ORF">ALNC14_094690</name>
</gene>
<dbReference type="InterPro" id="IPR000953">
    <property type="entry name" value="Chromo/chromo_shadow_dom"/>
</dbReference>
<organism evidence="2">
    <name type="scientific">Albugo laibachii Nc14</name>
    <dbReference type="NCBI Taxonomy" id="890382"/>
    <lineage>
        <taxon>Eukaryota</taxon>
        <taxon>Sar</taxon>
        <taxon>Stramenopiles</taxon>
        <taxon>Oomycota</taxon>
        <taxon>Peronosporomycetes</taxon>
        <taxon>Albuginales</taxon>
        <taxon>Albuginaceae</taxon>
        <taxon>Albugo</taxon>
    </lineage>
</organism>
<dbReference type="EMBL" id="FR824234">
    <property type="protein sequence ID" value="CCA23326.1"/>
    <property type="molecule type" value="Genomic_DNA"/>
</dbReference>
<dbReference type="HOGENOM" id="CLU_2431556_0_0_1"/>
<protein>
    <submittedName>
        <fullName evidence="2">AlNc14C189G8417 protein</fullName>
    </submittedName>
</protein>
<proteinExistence type="predicted"/>
<dbReference type="Gene3D" id="2.40.50.40">
    <property type="match status" value="1"/>
</dbReference>
<sequence>MIAHNNEGHVVERVKAHRFHKPTLRYEMLIKWKGLSDVEETWDLVEKLMKDVPALVLQYCQLKAKDPVMQKMSKALKIPLRKGGVADATST</sequence>
<dbReference type="Pfam" id="PF00385">
    <property type="entry name" value="Chromo"/>
    <property type="match status" value="1"/>
</dbReference>
<dbReference type="SUPFAM" id="SSF54160">
    <property type="entry name" value="Chromo domain-like"/>
    <property type="match status" value="1"/>
</dbReference>
<evidence type="ECO:0000313" key="2">
    <source>
        <dbReference type="EMBL" id="CCA23326.1"/>
    </source>
</evidence>
<accession>F0WPS5</accession>
<dbReference type="InterPro" id="IPR023780">
    <property type="entry name" value="Chromo_domain"/>
</dbReference>
<dbReference type="PROSITE" id="PS50013">
    <property type="entry name" value="CHROMO_2"/>
    <property type="match status" value="1"/>
</dbReference>
<reference evidence="2" key="1">
    <citation type="journal article" date="2011" name="PLoS Biol.">
        <title>Gene gain and loss during evolution of obligate parasitism in the white rust pathogen of Arabidopsis thaliana.</title>
        <authorList>
            <person name="Kemen E."/>
            <person name="Gardiner A."/>
            <person name="Schultz-Larsen T."/>
            <person name="Kemen A.C."/>
            <person name="Balmuth A.L."/>
            <person name="Robert-Seilaniantz A."/>
            <person name="Bailey K."/>
            <person name="Holub E."/>
            <person name="Studholme D.J."/>
            <person name="Maclean D."/>
            <person name="Jones J.D."/>
        </authorList>
    </citation>
    <scope>NUCLEOTIDE SEQUENCE</scope>
</reference>
<name>F0WPS5_9STRA</name>
<feature type="domain" description="Chromo" evidence="1">
    <location>
        <begin position="9"/>
        <end position="59"/>
    </location>
</feature>
<dbReference type="AlphaFoldDB" id="F0WPS5"/>
<reference evidence="2" key="2">
    <citation type="submission" date="2011-02" db="EMBL/GenBank/DDBJ databases">
        <authorList>
            <person name="MacLean D."/>
        </authorList>
    </citation>
    <scope>NUCLEOTIDE SEQUENCE</scope>
</reference>
<dbReference type="InterPro" id="IPR016197">
    <property type="entry name" value="Chromo-like_dom_sf"/>
</dbReference>